<evidence type="ECO:0000313" key="22">
    <source>
        <dbReference type="EMBL" id="KAB0407192.1"/>
    </source>
</evidence>
<comment type="subcellular location">
    <subcellularLocation>
        <location evidence="1">Nucleus</location>
    </subcellularLocation>
</comment>
<dbReference type="EMBL" id="SGJD01000077">
    <property type="protein sequence ID" value="KAB0407192.1"/>
    <property type="molecule type" value="Genomic_DNA"/>
</dbReference>
<keyword evidence="3" id="KW-0479">Metal-binding</keyword>
<dbReference type="Pfam" id="PF13087">
    <property type="entry name" value="AAA_12"/>
    <property type="match status" value="1"/>
</dbReference>
<dbReference type="PANTHER" id="PTHR28535:SF1">
    <property type="entry name" value="PROTEIN ZGRF1"/>
    <property type="match status" value="1"/>
</dbReference>
<dbReference type="InterPro" id="IPR047187">
    <property type="entry name" value="SF1_C_Upf1"/>
</dbReference>
<dbReference type="OrthoDB" id="6513042at2759"/>
<dbReference type="CDD" id="cd18808">
    <property type="entry name" value="SF1_C_Upf1"/>
    <property type="match status" value="1"/>
</dbReference>
<evidence type="ECO:0000256" key="7">
    <source>
        <dbReference type="ARBA" id="ARBA00022801"/>
    </source>
</evidence>
<keyword evidence="8" id="KW-0347">Helicase</keyword>
<dbReference type="FunFam" id="3.40.50.300:FF:001087">
    <property type="entry name" value="ZGRF1 isoform 9"/>
    <property type="match status" value="1"/>
</dbReference>
<keyword evidence="11" id="KW-0234">DNA repair</keyword>
<dbReference type="GO" id="GO:0008270">
    <property type="term" value="F:zinc ion binding"/>
    <property type="evidence" value="ECO:0007669"/>
    <property type="project" value="UniProtKB-KW"/>
</dbReference>
<dbReference type="InterPro" id="IPR052800">
    <property type="entry name" value="DNA_Repair_Helicase_ZGRF1"/>
</dbReference>
<feature type="domain" description="GRF-type" evidence="21">
    <location>
        <begin position="414"/>
        <end position="456"/>
    </location>
</feature>
<protein>
    <recommendedName>
        <fullName evidence="17">5'-3' DNA helicase ZGRF1</fullName>
        <ecNumber evidence="14">5.6.2.3</ecNumber>
    </recommendedName>
    <alternativeName>
        <fullName evidence="18">GRF-type zinc finger domain-containing protein 1</fullName>
    </alternativeName>
</protein>
<evidence type="ECO:0000256" key="14">
    <source>
        <dbReference type="ARBA" id="ARBA00044969"/>
    </source>
</evidence>
<dbReference type="GO" id="GO:0006302">
    <property type="term" value="P:double-strand break repair"/>
    <property type="evidence" value="ECO:0007669"/>
    <property type="project" value="TreeGrafter"/>
</dbReference>
<evidence type="ECO:0000256" key="17">
    <source>
        <dbReference type="ARBA" id="ARBA00072540"/>
    </source>
</evidence>
<dbReference type="InterPro" id="IPR010666">
    <property type="entry name" value="Znf_GRF"/>
</dbReference>
<evidence type="ECO:0000256" key="4">
    <source>
        <dbReference type="ARBA" id="ARBA00022741"/>
    </source>
</evidence>
<keyword evidence="23" id="KW-1185">Reference proteome</keyword>
<dbReference type="GO" id="GO:0005524">
    <property type="term" value="F:ATP binding"/>
    <property type="evidence" value="ECO:0007669"/>
    <property type="project" value="UniProtKB-KW"/>
</dbReference>
<evidence type="ECO:0000256" key="2">
    <source>
        <dbReference type="ARBA" id="ARBA00022553"/>
    </source>
</evidence>
<dbReference type="Pfam" id="PF13086">
    <property type="entry name" value="AAA_11"/>
    <property type="match status" value="1"/>
</dbReference>
<evidence type="ECO:0000256" key="20">
    <source>
        <dbReference type="SAM" id="MobiDB-lite"/>
    </source>
</evidence>
<proteinExistence type="predicted"/>
<evidence type="ECO:0000259" key="21">
    <source>
        <dbReference type="PROSITE" id="PS51999"/>
    </source>
</evidence>
<keyword evidence="4" id="KW-0547">Nucleotide-binding</keyword>
<dbReference type="InterPro" id="IPR041677">
    <property type="entry name" value="DNA2/NAM7_AAA_11"/>
</dbReference>
<dbReference type="PANTHER" id="PTHR28535">
    <property type="entry name" value="ZINC FINGER GRF-TYPE CONTAINING 1"/>
    <property type="match status" value="1"/>
</dbReference>
<dbReference type="GO" id="GO:0043139">
    <property type="term" value="F:5'-3' DNA helicase activity"/>
    <property type="evidence" value="ECO:0007669"/>
    <property type="project" value="UniProtKB-EC"/>
</dbReference>
<dbReference type="EC" id="5.6.2.3" evidence="14"/>
<evidence type="ECO:0000256" key="15">
    <source>
        <dbReference type="ARBA" id="ARBA00048954"/>
    </source>
</evidence>
<dbReference type="InterPro" id="IPR041679">
    <property type="entry name" value="DNA2/NAM7-like_C"/>
</dbReference>
<accession>A0A6A1QEQ3</accession>
<keyword evidence="6 19" id="KW-0863">Zinc-finger</keyword>
<reference evidence="22 23" key="1">
    <citation type="journal article" date="2019" name="PLoS ONE">
        <title>Genomic analyses reveal an absence of contemporary introgressive admixture between fin whales and blue whales, despite known hybrids.</title>
        <authorList>
            <person name="Westbury M.V."/>
            <person name="Petersen B."/>
            <person name="Lorenzen E.D."/>
        </authorList>
    </citation>
    <scope>NUCLEOTIDE SEQUENCE [LARGE SCALE GENOMIC DNA]</scope>
    <source>
        <strain evidence="22">FinWhale-01</strain>
    </source>
</reference>
<dbReference type="AlphaFoldDB" id="A0A6A1QEQ3"/>
<keyword evidence="10" id="KW-0067">ATP-binding</keyword>
<gene>
    <name evidence="22" type="ORF">E2I00_014058</name>
</gene>
<evidence type="ECO:0000256" key="1">
    <source>
        <dbReference type="ARBA" id="ARBA00004123"/>
    </source>
</evidence>
<dbReference type="SUPFAM" id="SSF52540">
    <property type="entry name" value="P-loop containing nucleoside triphosphate hydrolases"/>
    <property type="match status" value="1"/>
</dbReference>
<evidence type="ECO:0000313" key="23">
    <source>
        <dbReference type="Proteomes" id="UP000437017"/>
    </source>
</evidence>
<name>A0A6A1QEQ3_BALPH</name>
<keyword evidence="13" id="KW-0539">Nucleus</keyword>
<evidence type="ECO:0000256" key="6">
    <source>
        <dbReference type="ARBA" id="ARBA00022771"/>
    </source>
</evidence>
<keyword evidence="5" id="KW-0227">DNA damage</keyword>
<dbReference type="GO" id="GO:0016787">
    <property type="term" value="F:hydrolase activity"/>
    <property type="evidence" value="ECO:0007669"/>
    <property type="project" value="UniProtKB-KW"/>
</dbReference>
<keyword evidence="2" id="KW-0597">Phosphoprotein</keyword>
<evidence type="ECO:0000256" key="9">
    <source>
        <dbReference type="ARBA" id="ARBA00022833"/>
    </source>
</evidence>
<keyword evidence="7" id="KW-0378">Hydrolase</keyword>
<sequence length="1090" mass="123484">EENFPKGGTSFNIEEDFQVTAESNKDSVENDSILDFPPKDSEHLYNYLDYNFKSTERTSWEANKVTSPEQKISTLNPVSTLSLNSRDEDFILEFSEESLKARTLPVMEKSSSLEDKNLQRLSLVSRTRVPLITLPPASGPPDVDSCSYVIDSDRQESSGSPIFNFCEESAVPSFSFGSEDQSETSFSKESKEVTPRDVSVFDNIPTQSKWLKYQNILQCNLTTPNRVDQKVTDGFFAEAISGMHFSDTGERQSGAVNESSVDSVHLQMMKHMLQQQQQDFSSQDLVSRKKAFSLNLKQTSKTEEIQNVLREYACYNCSVTGDFQEINDSELCFPSGQKIKSAYLPQRQIHIPAVFQSPAHYKQIFTSCLIEHLNILLFGLAQRLHRALSKVDISFYTSSNRDKLKNVENNVPSCHHRQPAKLVMVKKEGPNKGRLFYTCDGPRADRCKFFKWLEEVTPGYLTQEKSLPSMVLNDIKSIGLYLRSQKIPLYEECQLLVRKGFDFQRKKYGKLKKFTTVDPEFYNEPKSKLYLKLSRKESSSTYSKDDLWVVSKTLDFELDTFIACSTFFGPSSINEVELLPLKGYFPSNWPTNTVVHALLVCNASTELTTLKNIQDNFNPATLPLTQYLLTMSSSTTVSNKRVNKRKFIPPAFSNINTKFELLSTGATVQLASELIQAHKLNKDQATALIQIAQMMASRESVEEVKELGIHTLPITIIHGVFGAGKSYLLAVVILFFVQLFEKSEALTVGNARPWKLLISSSTNVAVDRVLLGLLSLGFEKFVRVGSVRKIAKPVLPYSLHAGSENENEQLKELHALMKEDLTPVEKVYVRKSIEQHKLGTNKTLLKQGHKPVLLRTQYRCHPTISAIANDLFYEGNLMNGVSETERSPLLEWLPTLCFYNVKGLEQIERDNSFHNVAEAAFTLKLIQSLIASGIAGSMIGVITLYKSQMYKLCHLLSAVDFDHPDMKAVQVSTVDAFQGAEKEIIILSCVRTRQVGFIDSEKRMNVALTRGRRHLLIVGNLACLRKNRLWGRVIQHCEGREDGLQHASQYEPQLNHLLKDYFEKQAEEKQKKKSEKDKSKDKSYSQKDMI</sequence>
<evidence type="ECO:0000256" key="8">
    <source>
        <dbReference type="ARBA" id="ARBA00022806"/>
    </source>
</evidence>
<dbReference type="PROSITE" id="PS51999">
    <property type="entry name" value="ZF_GRF"/>
    <property type="match status" value="1"/>
</dbReference>
<dbReference type="Pfam" id="PF06839">
    <property type="entry name" value="Zn_ribbon_GRF"/>
    <property type="match status" value="1"/>
</dbReference>
<dbReference type="Proteomes" id="UP000437017">
    <property type="component" value="Unassembled WGS sequence"/>
</dbReference>
<evidence type="ECO:0000256" key="19">
    <source>
        <dbReference type="PROSITE-ProRule" id="PRU01343"/>
    </source>
</evidence>
<comment type="caution">
    <text evidence="22">The sequence shown here is derived from an EMBL/GenBank/DDBJ whole genome shotgun (WGS) entry which is preliminary data.</text>
</comment>
<evidence type="ECO:0000256" key="10">
    <source>
        <dbReference type="ARBA" id="ARBA00022840"/>
    </source>
</evidence>
<dbReference type="GO" id="GO:0005634">
    <property type="term" value="C:nucleus"/>
    <property type="evidence" value="ECO:0007669"/>
    <property type="project" value="UniProtKB-SubCell"/>
</dbReference>
<dbReference type="Gene3D" id="3.40.50.300">
    <property type="entry name" value="P-loop containing nucleotide triphosphate hydrolases"/>
    <property type="match status" value="2"/>
</dbReference>
<evidence type="ECO:0000256" key="13">
    <source>
        <dbReference type="ARBA" id="ARBA00023242"/>
    </source>
</evidence>
<evidence type="ECO:0000256" key="16">
    <source>
        <dbReference type="ARBA" id="ARBA00066212"/>
    </source>
</evidence>
<evidence type="ECO:0000256" key="5">
    <source>
        <dbReference type="ARBA" id="ARBA00022763"/>
    </source>
</evidence>
<comment type="subunit">
    <text evidence="16">Interacts with DNA repair protein RAD51; the interaction promotes RAD51 strand exchange activity. Also interacts with DNA repair proteins EXO1 and BRCA1; the interactions are increased following DNA damage induction.</text>
</comment>
<organism evidence="22 23">
    <name type="scientific">Balaenoptera physalus</name>
    <name type="common">Fin whale</name>
    <name type="synonym">Balaena physalus</name>
    <dbReference type="NCBI Taxonomy" id="9770"/>
    <lineage>
        <taxon>Eukaryota</taxon>
        <taxon>Metazoa</taxon>
        <taxon>Chordata</taxon>
        <taxon>Craniata</taxon>
        <taxon>Vertebrata</taxon>
        <taxon>Euteleostomi</taxon>
        <taxon>Mammalia</taxon>
        <taxon>Eutheria</taxon>
        <taxon>Laurasiatheria</taxon>
        <taxon>Artiodactyla</taxon>
        <taxon>Whippomorpha</taxon>
        <taxon>Cetacea</taxon>
        <taxon>Mysticeti</taxon>
        <taxon>Balaenopteridae</taxon>
        <taxon>Balaenoptera</taxon>
    </lineage>
</organism>
<evidence type="ECO:0000256" key="3">
    <source>
        <dbReference type="ARBA" id="ARBA00022723"/>
    </source>
</evidence>
<evidence type="ECO:0000256" key="11">
    <source>
        <dbReference type="ARBA" id="ARBA00023204"/>
    </source>
</evidence>
<evidence type="ECO:0000256" key="12">
    <source>
        <dbReference type="ARBA" id="ARBA00023235"/>
    </source>
</evidence>
<evidence type="ECO:0000256" key="18">
    <source>
        <dbReference type="ARBA" id="ARBA00083828"/>
    </source>
</evidence>
<comment type="catalytic activity">
    <reaction evidence="15">
        <text>ATP + H2O = ADP + phosphate + H(+)</text>
        <dbReference type="Rhea" id="RHEA:13065"/>
        <dbReference type="ChEBI" id="CHEBI:15377"/>
        <dbReference type="ChEBI" id="CHEBI:15378"/>
        <dbReference type="ChEBI" id="CHEBI:30616"/>
        <dbReference type="ChEBI" id="CHEBI:43474"/>
        <dbReference type="ChEBI" id="CHEBI:456216"/>
        <dbReference type="EC" id="5.6.2.3"/>
    </reaction>
</comment>
<dbReference type="InterPro" id="IPR027417">
    <property type="entry name" value="P-loop_NTPase"/>
</dbReference>
<feature type="non-terminal residue" evidence="22">
    <location>
        <position position="1"/>
    </location>
</feature>
<dbReference type="GO" id="GO:0035861">
    <property type="term" value="C:site of double-strand break"/>
    <property type="evidence" value="ECO:0007669"/>
    <property type="project" value="TreeGrafter"/>
</dbReference>
<keyword evidence="12" id="KW-0413">Isomerase</keyword>
<keyword evidence="9" id="KW-0862">Zinc</keyword>
<feature type="region of interest" description="Disordered" evidence="20">
    <location>
        <begin position="1066"/>
        <end position="1090"/>
    </location>
</feature>